<accession>A0A172TV95</accession>
<evidence type="ECO:0000313" key="2">
    <source>
        <dbReference type="Proteomes" id="UP000077177"/>
    </source>
</evidence>
<dbReference type="InterPro" id="IPR011250">
    <property type="entry name" value="OMP/PagP_B-barrel"/>
</dbReference>
<sequence>MNTKLTLIITFLLFSSFTYAQWELRAGIGIANPITGYKTITGSGVLYQLDAAKHLNNKRWSVGLTLAWARMHNDNDASDKFINTRLDQVPILATAEYELTTTKLIPYVGLGLGVSLYNLNYDVSPTEGETDFNASFSMMPRLGVKMQASEHWIPFLEVNSPFVMDGPPIGVDKGEKATGYVGVAIGTAYRF</sequence>
<dbReference type="Proteomes" id="UP000077177">
    <property type="component" value="Chromosome"/>
</dbReference>
<evidence type="ECO:0000313" key="1">
    <source>
        <dbReference type="EMBL" id="ANE50960.1"/>
    </source>
</evidence>
<dbReference type="OrthoDB" id="1086566at2"/>
<reference evidence="2" key="1">
    <citation type="submission" date="2015-01" db="EMBL/GenBank/DDBJ databases">
        <title>Flavisolibacter sp./LCS9/ whole genome sequencing.</title>
        <authorList>
            <person name="Kim M.K."/>
            <person name="Srinivasan S."/>
            <person name="Lee J.-J."/>
        </authorList>
    </citation>
    <scope>NUCLEOTIDE SEQUENCE [LARGE SCALE GENOMIC DNA]</scope>
    <source>
        <strain evidence="2">LCS9</strain>
    </source>
</reference>
<dbReference type="KEGG" id="fla:SY85_11055"/>
<organism evidence="1 2">
    <name type="scientific">Flavisolibacter tropicus</name>
    <dbReference type="NCBI Taxonomy" id="1492898"/>
    <lineage>
        <taxon>Bacteria</taxon>
        <taxon>Pseudomonadati</taxon>
        <taxon>Bacteroidota</taxon>
        <taxon>Chitinophagia</taxon>
        <taxon>Chitinophagales</taxon>
        <taxon>Chitinophagaceae</taxon>
        <taxon>Flavisolibacter</taxon>
    </lineage>
</organism>
<proteinExistence type="predicted"/>
<protein>
    <submittedName>
        <fullName evidence="1">Uncharacterized protein</fullName>
    </submittedName>
</protein>
<gene>
    <name evidence="1" type="ORF">SY85_11055</name>
</gene>
<reference evidence="1 2" key="2">
    <citation type="journal article" date="2016" name="Int. J. Syst. Evol. Microbiol.">
        <title>Flavisolibacter tropicus sp. nov., isolated from tropical soil.</title>
        <authorList>
            <person name="Lee J.J."/>
            <person name="Kang M.S."/>
            <person name="Kim G.S."/>
            <person name="Lee C.S."/>
            <person name="Lim S."/>
            <person name="Lee J."/>
            <person name="Roh S.H."/>
            <person name="Kang H."/>
            <person name="Ha J.M."/>
            <person name="Bae S."/>
            <person name="Jung H.Y."/>
            <person name="Kim M.K."/>
        </authorList>
    </citation>
    <scope>NUCLEOTIDE SEQUENCE [LARGE SCALE GENOMIC DNA]</scope>
    <source>
        <strain evidence="1 2">LCS9</strain>
    </source>
</reference>
<dbReference type="SUPFAM" id="SSF56925">
    <property type="entry name" value="OMPA-like"/>
    <property type="match status" value="1"/>
</dbReference>
<dbReference type="AlphaFoldDB" id="A0A172TV95"/>
<keyword evidence="2" id="KW-1185">Reference proteome</keyword>
<name>A0A172TV95_9BACT</name>
<dbReference type="EMBL" id="CP011390">
    <property type="protein sequence ID" value="ANE50960.1"/>
    <property type="molecule type" value="Genomic_DNA"/>
</dbReference>
<dbReference type="RefSeq" id="WP_066404474.1">
    <property type="nucleotide sequence ID" value="NZ_CP011390.1"/>
</dbReference>
<dbReference type="Gene3D" id="2.40.160.20">
    <property type="match status" value="1"/>
</dbReference>